<feature type="signal peptide" evidence="1">
    <location>
        <begin position="1"/>
        <end position="18"/>
    </location>
</feature>
<dbReference type="RefSeq" id="WP_320884219.1">
    <property type="nucleotide sequence ID" value="NZ_BAABZA010000004.1"/>
</dbReference>
<evidence type="ECO:0000313" key="3">
    <source>
        <dbReference type="Proteomes" id="UP001276902"/>
    </source>
</evidence>
<dbReference type="AlphaFoldDB" id="A0AB35UT46"/>
<comment type="caution">
    <text evidence="2">The sequence shown here is derived from an EMBL/GenBank/DDBJ whole genome shotgun (WGS) entry which is preliminary data.</text>
</comment>
<evidence type="ECO:0000256" key="1">
    <source>
        <dbReference type="SAM" id="SignalP"/>
    </source>
</evidence>
<sequence length="266" mass="30737">MKKMLISFLLMVMITGCAQTPPNIEKPKEPVEQESSKETKYVKKIDETKDWVYIDSKIELPIDTKISYPLVVQSLIDEETLYIEIPVINIQTEEIQQLNERIRENQEELYTEFGEFEGVPTFAFSTVKIYRFQDICSLVIRTRRTAYNDIPRPEYTIYNLNIKDGKLLSNSDLLSLFNLNNKDIEANLLNSLEERGIKVCEIKKEEGALVPSMPCYPDLNETVNGTLQPIIPIDENSKIYIDNDGGLNYYPDLYKVSPDLSEFKIN</sequence>
<protein>
    <recommendedName>
        <fullName evidence="4">DUF3298 domain-containing protein</fullName>
    </recommendedName>
</protein>
<dbReference type="Proteomes" id="UP001276902">
    <property type="component" value="Unassembled WGS sequence"/>
</dbReference>
<feature type="chain" id="PRO_5044246023" description="DUF3298 domain-containing protein" evidence="1">
    <location>
        <begin position="19"/>
        <end position="266"/>
    </location>
</feature>
<accession>A0AB35UT46</accession>
<name>A0AB35UT46_9FIRM</name>
<proteinExistence type="predicted"/>
<evidence type="ECO:0008006" key="4">
    <source>
        <dbReference type="Google" id="ProtNLM"/>
    </source>
</evidence>
<reference evidence="2" key="1">
    <citation type="submission" date="2022-03" db="EMBL/GenBank/DDBJ databases">
        <title>First case of bacteraemia caused by Dielma fastidiosa in a patient hospitalised with diverticulitis.</title>
        <authorList>
            <person name="Forman-Ankjaer B."/>
            <person name="Hvid-Jensen F."/>
            <person name="Kobel C.M."/>
            <person name="Greve T."/>
        </authorList>
    </citation>
    <scope>NUCLEOTIDE SEQUENCE</scope>
    <source>
        <strain evidence="2">AUH_DF_2021</strain>
    </source>
</reference>
<evidence type="ECO:0000313" key="2">
    <source>
        <dbReference type="EMBL" id="MDY5169234.1"/>
    </source>
</evidence>
<dbReference type="PROSITE" id="PS51257">
    <property type="entry name" value="PROKAR_LIPOPROTEIN"/>
    <property type="match status" value="1"/>
</dbReference>
<organism evidence="2 3">
    <name type="scientific">Dielma fastidiosa</name>
    <dbReference type="NCBI Taxonomy" id="1034346"/>
    <lineage>
        <taxon>Bacteria</taxon>
        <taxon>Bacillati</taxon>
        <taxon>Bacillota</taxon>
        <taxon>Erysipelotrichia</taxon>
        <taxon>Erysipelotrichales</taxon>
        <taxon>Erysipelotrichaceae</taxon>
        <taxon>Dielma</taxon>
    </lineage>
</organism>
<gene>
    <name evidence="2" type="ORF">MQE39_14030</name>
</gene>
<keyword evidence="1" id="KW-0732">Signal</keyword>
<dbReference type="EMBL" id="JALDAW010000022">
    <property type="protein sequence ID" value="MDY5169234.1"/>
    <property type="molecule type" value="Genomic_DNA"/>
</dbReference>